<dbReference type="EMBL" id="FOLM01000009">
    <property type="protein sequence ID" value="SFD05419.1"/>
    <property type="molecule type" value="Genomic_DNA"/>
</dbReference>
<dbReference type="InterPro" id="IPR037119">
    <property type="entry name" value="Haem_oxidase_HugZ-like_sf"/>
</dbReference>
<evidence type="ECO:0000259" key="2">
    <source>
        <dbReference type="Pfam" id="PF10615"/>
    </source>
</evidence>
<dbReference type="RefSeq" id="WP_245834189.1">
    <property type="nucleotide sequence ID" value="NZ_FOLM01000009.1"/>
</dbReference>
<dbReference type="InterPro" id="IPR019595">
    <property type="entry name" value="DUF2470"/>
</dbReference>
<proteinExistence type="predicted"/>
<dbReference type="Pfam" id="PF10615">
    <property type="entry name" value="DUF2470"/>
    <property type="match status" value="1"/>
</dbReference>
<dbReference type="Proteomes" id="UP000199207">
    <property type="component" value="Unassembled WGS sequence"/>
</dbReference>
<sequence length="271" mass="28621">MDRPGVPVPGRPRPLDGDDEQRPSAAERLRTLAESNASGVLVIPGAGEPTGPDGLGGPEDFPETRCETRAVDPAGRVLLLVAGDSPAARALRAGPGGEPAGVLNLTDVAPVAVPHRVRGRAALAGWLTAVPDRERAAALRLLDAAPDTTGVVLRLEAGEGHVHDLWGESAVEPEEFAAAVADPLAPHEAELLQHLAAAHGDRLARLCVLLDGRRRGRWERMAPVALDRFGLRVRFWAGDSGFDARFDFAAPVADTTALRHAMHHLFTTALS</sequence>
<accession>A0A1I1P6I5</accession>
<organism evidence="3 4">
    <name type="scientific">Streptomyces aidingensis</name>
    <dbReference type="NCBI Taxonomy" id="910347"/>
    <lineage>
        <taxon>Bacteria</taxon>
        <taxon>Bacillati</taxon>
        <taxon>Actinomycetota</taxon>
        <taxon>Actinomycetes</taxon>
        <taxon>Kitasatosporales</taxon>
        <taxon>Streptomycetaceae</taxon>
        <taxon>Streptomyces</taxon>
    </lineage>
</organism>
<dbReference type="AlphaFoldDB" id="A0A1I1P6I5"/>
<feature type="compositionally biased region" description="Basic and acidic residues" evidence="1">
    <location>
        <begin position="13"/>
        <end position="31"/>
    </location>
</feature>
<evidence type="ECO:0000313" key="4">
    <source>
        <dbReference type="Proteomes" id="UP000199207"/>
    </source>
</evidence>
<dbReference type="Gene3D" id="3.20.180.10">
    <property type="entry name" value="PNP-oxidase-like"/>
    <property type="match status" value="1"/>
</dbReference>
<feature type="compositionally biased region" description="Pro residues" evidence="1">
    <location>
        <begin position="1"/>
        <end position="12"/>
    </location>
</feature>
<gene>
    <name evidence="3" type="ORF">SAMN05421773_1092</name>
</gene>
<keyword evidence="4" id="KW-1185">Reference proteome</keyword>
<dbReference type="PANTHER" id="PTHR13343">
    <property type="entry name" value="CREG1 PROTEIN"/>
    <property type="match status" value="1"/>
</dbReference>
<evidence type="ECO:0000256" key="1">
    <source>
        <dbReference type="SAM" id="MobiDB-lite"/>
    </source>
</evidence>
<dbReference type="PANTHER" id="PTHR13343:SF24">
    <property type="entry name" value="OS07G0573800 PROTEIN"/>
    <property type="match status" value="1"/>
</dbReference>
<reference evidence="3 4" key="1">
    <citation type="submission" date="2016-10" db="EMBL/GenBank/DDBJ databases">
        <authorList>
            <person name="de Groot N.N."/>
        </authorList>
    </citation>
    <scope>NUCLEOTIDE SEQUENCE [LARGE SCALE GENOMIC DNA]</scope>
    <source>
        <strain evidence="3 4">CGMCC 4.5739</strain>
    </source>
</reference>
<dbReference type="STRING" id="910347.SAMN05421773_1092"/>
<feature type="domain" description="DUF2470" evidence="2">
    <location>
        <begin position="189"/>
        <end position="263"/>
    </location>
</feature>
<feature type="region of interest" description="Disordered" evidence="1">
    <location>
        <begin position="1"/>
        <end position="63"/>
    </location>
</feature>
<evidence type="ECO:0000313" key="3">
    <source>
        <dbReference type="EMBL" id="SFD05419.1"/>
    </source>
</evidence>
<name>A0A1I1P6I5_9ACTN</name>
<dbReference type="SUPFAM" id="SSF50475">
    <property type="entry name" value="FMN-binding split barrel"/>
    <property type="match status" value="1"/>
</dbReference>
<protein>
    <recommendedName>
        <fullName evidence="2">DUF2470 domain-containing protein</fullName>
    </recommendedName>
</protein>